<keyword evidence="3" id="KW-0687">Ribonucleoprotein</keyword>
<dbReference type="RefSeq" id="WP_073026399.1">
    <property type="nucleotide sequence ID" value="NZ_FQZS01000015.1"/>
</dbReference>
<evidence type="ECO:0000256" key="2">
    <source>
        <dbReference type="ARBA" id="ARBA00022980"/>
    </source>
</evidence>
<name>A0A1M6GF25_9FIRM</name>
<evidence type="ECO:0000313" key="7">
    <source>
        <dbReference type="Proteomes" id="UP000184442"/>
    </source>
</evidence>
<reference evidence="6 7" key="1">
    <citation type="submission" date="2016-11" db="EMBL/GenBank/DDBJ databases">
        <authorList>
            <person name="Jaros S."/>
            <person name="Januszkiewicz K."/>
            <person name="Wedrychowicz H."/>
        </authorList>
    </citation>
    <scope>NUCLEOTIDE SEQUENCE [LARGE SCALE GENOMIC DNA]</scope>
    <source>
        <strain evidence="6 7">DSM 19022</strain>
    </source>
</reference>
<dbReference type="InterPro" id="IPR012340">
    <property type="entry name" value="NA-bd_OB-fold"/>
</dbReference>
<dbReference type="Proteomes" id="UP000184442">
    <property type="component" value="Unassembled WGS sequence"/>
</dbReference>
<dbReference type="FunFam" id="2.40.50.140:FF:000051">
    <property type="entry name" value="RNA-binding transcriptional accessory protein"/>
    <property type="match status" value="1"/>
</dbReference>
<dbReference type="PROSITE" id="PS50126">
    <property type="entry name" value="S1"/>
    <property type="match status" value="1"/>
</dbReference>
<dbReference type="GO" id="GO:0003729">
    <property type="term" value="F:mRNA binding"/>
    <property type="evidence" value="ECO:0007669"/>
    <property type="project" value="UniProtKB-ARBA"/>
</dbReference>
<dbReference type="GO" id="GO:0006412">
    <property type="term" value="P:translation"/>
    <property type="evidence" value="ECO:0007669"/>
    <property type="project" value="TreeGrafter"/>
</dbReference>
<feature type="region of interest" description="Disordered" evidence="4">
    <location>
        <begin position="117"/>
        <end position="141"/>
    </location>
</feature>
<dbReference type="CDD" id="cd05692">
    <property type="entry name" value="S1_RPS1_repeat_hs4"/>
    <property type="match status" value="1"/>
</dbReference>
<dbReference type="GO" id="GO:0005840">
    <property type="term" value="C:ribosome"/>
    <property type="evidence" value="ECO:0007669"/>
    <property type="project" value="UniProtKB-KW"/>
</dbReference>
<evidence type="ECO:0000259" key="5">
    <source>
        <dbReference type="PROSITE" id="PS50126"/>
    </source>
</evidence>
<evidence type="ECO:0000256" key="4">
    <source>
        <dbReference type="SAM" id="MobiDB-lite"/>
    </source>
</evidence>
<dbReference type="GO" id="GO:0005737">
    <property type="term" value="C:cytoplasm"/>
    <property type="evidence" value="ECO:0007669"/>
    <property type="project" value="UniProtKB-ARBA"/>
</dbReference>
<organism evidence="6 7">
    <name type="scientific">Lutispora thermophila DSM 19022</name>
    <dbReference type="NCBI Taxonomy" id="1122184"/>
    <lineage>
        <taxon>Bacteria</taxon>
        <taxon>Bacillati</taxon>
        <taxon>Bacillota</taxon>
        <taxon>Clostridia</taxon>
        <taxon>Lutisporales</taxon>
        <taxon>Lutisporaceae</taxon>
        <taxon>Lutispora</taxon>
    </lineage>
</organism>
<dbReference type="GO" id="GO:1990904">
    <property type="term" value="C:ribonucleoprotein complex"/>
    <property type="evidence" value="ECO:0007669"/>
    <property type="project" value="UniProtKB-KW"/>
</dbReference>
<dbReference type="OrthoDB" id="9810507at2"/>
<gene>
    <name evidence="6" type="ORF">SAMN02745176_02356</name>
</gene>
<dbReference type="PANTHER" id="PTHR10724">
    <property type="entry name" value="30S RIBOSOMAL PROTEIN S1"/>
    <property type="match status" value="1"/>
</dbReference>
<evidence type="ECO:0000313" key="6">
    <source>
        <dbReference type="EMBL" id="SHJ08527.1"/>
    </source>
</evidence>
<evidence type="ECO:0000256" key="3">
    <source>
        <dbReference type="ARBA" id="ARBA00023274"/>
    </source>
</evidence>
<comment type="similarity">
    <text evidence="1">Belongs to the bacterial ribosomal protein bS1 family.</text>
</comment>
<dbReference type="InterPro" id="IPR050437">
    <property type="entry name" value="Ribos_protein_bS1-like"/>
</dbReference>
<dbReference type="AlphaFoldDB" id="A0A1M6GF25"/>
<dbReference type="EMBL" id="FQZS01000015">
    <property type="protein sequence ID" value="SHJ08527.1"/>
    <property type="molecule type" value="Genomic_DNA"/>
</dbReference>
<keyword evidence="2" id="KW-0689">Ribosomal protein</keyword>
<dbReference type="SMART" id="SM00316">
    <property type="entry name" value="S1"/>
    <property type="match status" value="1"/>
</dbReference>
<proteinExistence type="inferred from homology"/>
<dbReference type="GO" id="GO:0003735">
    <property type="term" value="F:structural constituent of ribosome"/>
    <property type="evidence" value="ECO:0007669"/>
    <property type="project" value="TreeGrafter"/>
</dbReference>
<dbReference type="SUPFAM" id="SSF50249">
    <property type="entry name" value="Nucleic acid-binding proteins"/>
    <property type="match status" value="1"/>
</dbReference>
<feature type="domain" description="S1 motif" evidence="5">
    <location>
        <begin position="6"/>
        <end position="74"/>
    </location>
</feature>
<protein>
    <submittedName>
        <fullName evidence="6">S1 RNA binding domain protein</fullName>
    </submittedName>
</protein>
<dbReference type="NCBIfam" id="NF004473">
    <property type="entry name" value="PRK05807.1"/>
    <property type="match status" value="1"/>
</dbReference>
<accession>A0A1M6GF25</accession>
<dbReference type="STRING" id="1122184.SAMN02745176_02356"/>
<sequence length="141" mass="16174">MPIEEGKIVDGVVANITKFGAFVQLSGGKTGLVHISEIADTYIKDINSYLKEKQEVKVKILNIDKDGRINLSIKQAQEVKKSTRPVEIDWQQEFKKSQSGSFEDRLSRFMKESEEKLQEFMKNRESKRNGGYSRKGDFAQR</sequence>
<dbReference type="InterPro" id="IPR003029">
    <property type="entry name" value="S1_domain"/>
</dbReference>
<dbReference type="Pfam" id="PF00575">
    <property type="entry name" value="S1"/>
    <property type="match status" value="1"/>
</dbReference>
<dbReference type="PANTHER" id="PTHR10724:SF7">
    <property type="entry name" value="SMALL RIBOSOMAL SUBUNIT PROTEIN BS1C"/>
    <property type="match status" value="1"/>
</dbReference>
<evidence type="ECO:0000256" key="1">
    <source>
        <dbReference type="ARBA" id="ARBA00006767"/>
    </source>
</evidence>
<dbReference type="Gene3D" id="2.40.50.140">
    <property type="entry name" value="Nucleic acid-binding proteins"/>
    <property type="match status" value="1"/>
</dbReference>
<keyword evidence="7" id="KW-1185">Reference proteome</keyword>